<dbReference type="AlphaFoldDB" id="A0A0J8BAI3"/>
<dbReference type="OrthoDB" id="998442at2759"/>
<dbReference type="Gramene" id="KMS96973">
    <property type="protein sequence ID" value="KMS96973"/>
    <property type="gene ID" value="BVRB_7g179810"/>
</dbReference>
<dbReference type="OMA" id="SAMSACK"/>
<evidence type="ECO:0000313" key="3">
    <source>
        <dbReference type="EMBL" id="KMS96973.1"/>
    </source>
</evidence>
<dbReference type="InterPro" id="IPR058594">
    <property type="entry name" value="PB1-like_dom_pln"/>
</dbReference>
<reference evidence="3 4" key="1">
    <citation type="journal article" date="2014" name="Nature">
        <title>The genome of the recently domesticated crop plant sugar beet (Beta vulgaris).</title>
        <authorList>
            <person name="Dohm J.C."/>
            <person name="Minoche A.E."/>
            <person name="Holtgrawe D."/>
            <person name="Capella-Gutierrez S."/>
            <person name="Zakrzewski F."/>
            <person name="Tafer H."/>
            <person name="Rupp O."/>
            <person name="Sorensen T.R."/>
            <person name="Stracke R."/>
            <person name="Reinhardt R."/>
            <person name="Goesmann A."/>
            <person name="Kraft T."/>
            <person name="Schulz B."/>
            <person name="Stadler P.F."/>
            <person name="Schmidt T."/>
            <person name="Gabaldon T."/>
            <person name="Lehrach H."/>
            <person name="Weisshaar B."/>
            <person name="Himmelbauer H."/>
        </authorList>
    </citation>
    <scope>NUCLEOTIDE SEQUENCE [LARGE SCALE GENOMIC DNA]</scope>
    <source>
        <tissue evidence="3">Taproot</tissue>
    </source>
</reference>
<sequence>MATGITSMFWHGGIFKNEANGDLVYEGGKGRTFDTDPNLVCWWDLLELAKKCGDYEKVGALYYLVPGRRLINGLVRIVEDKDAVELGKVAMNNRCVEIYVLHGDKLPNLQENPTEPVLALGYWEKLKPRRGPQNTGPTKKDAATSSTHSNPNSVNKSKSNPLLDNSTSQQLNNSPLKTTPATKTVAPTAKPPPKAKIPAVSKTLSKTNPPKAKIHAVSKTLSKTIPPKAHPVPQIDKSKSKSEPQKTHPHSTKTSFLDAYEWIDPRPEHPLTWDELISDFNDGSDSDDPNFELELGKHKSRSVGGENSIDDDDDEFTDLEEEDIHLLLSPLSSSALVPPPSPSAMSACKSLLPPIFAGVFGTPDIMIVKLKEKRLW</sequence>
<dbReference type="EMBL" id="KQ090347">
    <property type="protein sequence ID" value="KMS96973.1"/>
    <property type="molecule type" value="Genomic_DNA"/>
</dbReference>
<feature type="region of interest" description="Disordered" evidence="1">
    <location>
        <begin position="126"/>
        <end position="255"/>
    </location>
</feature>
<evidence type="ECO:0000313" key="4">
    <source>
        <dbReference type="Proteomes" id="UP000035740"/>
    </source>
</evidence>
<feature type="compositionally biased region" description="Polar residues" evidence="1">
    <location>
        <begin position="162"/>
        <end position="174"/>
    </location>
</feature>
<dbReference type="Proteomes" id="UP000035740">
    <property type="component" value="Unassembled WGS sequence"/>
</dbReference>
<evidence type="ECO:0000256" key="1">
    <source>
        <dbReference type="SAM" id="MobiDB-lite"/>
    </source>
</evidence>
<accession>A0A0J8BAI3</accession>
<proteinExistence type="predicted"/>
<feature type="compositionally biased region" description="Low complexity" evidence="1">
    <location>
        <begin position="175"/>
        <end position="188"/>
    </location>
</feature>
<organism evidence="3 4">
    <name type="scientific">Beta vulgaris subsp. vulgaris</name>
    <name type="common">Beet</name>
    <dbReference type="NCBI Taxonomy" id="3555"/>
    <lineage>
        <taxon>Eukaryota</taxon>
        <taxon>Viridiplantae</taxon>
        <taxon>Streptophyta</taxon>
        <taxon>Embryophyta</taxon>
        <taxon>Tracheophyta</taxon>
        <taxon>Spermatophyta</taxon>
        <taxon>Magnoliopsida</taxon>
        <taxon>eudicotyledons</taxon>
        <taxon>Gunneridae</taxon>
        <taxon>Pentapetalae</taxon>
        <taxon>Caryophyllales</taxon>
        <taxon>Chenopodiaceae</taxon>
        <taxon>Betoideae</taxon>
        <taxon>Beta</taxon>
    </lineage>
</organism>
<feature type="compositionally biased region" description="Low complexity" evidence="1">
    <location>
        <begin position="149"/>
        <end position="161"/>
    </location>
</feature>
<protein>
    <recommendedName>
        <fullName evidence="2">PB1-like domain-containing protein</fullName>
    </recommendedName>
</protein>
<name>A0A0J8BAI3_BETVV</name>
<feature type="domain" description="PB1-like" evidence="2">
    <location>
        <begin position="1"/>
        <end position="102"/>
    </location>
</feature>
<feature type="compositionally biased region" description="Basic and acidic residues" evidence="1">
    <location>
        <begin position="236"/>
        <end position="246"/>
    </location>
</feature>
<gene>
    <name evidence="3" type="ORF">BVRB_7g179810</name>
</gene>
<feature type="compositionally biased region" description="Polar residues" evidence="1">
    <location>
        <begin position="132"/>
        <end position="148"/>
    </location>
</feature>
<dbReference type="Pfam" id="PF26130">
    <property type="entry name" value="PB1-like"/>
    <property type="match status" value="1"/>
</dbReference>
<keyword evidence="4" id="KW-1185">Reference proteome</keyword>
<evidence type="ECO:0000259" key="2">
    <source>
        <dbReference type="Pfam" id="PF26130"/>
    </source>
</evidence>